<dbReference type="Gene3D" id="3.20.20.70">
    <property type="entry name" value="Aldolase class I"/>
    <property type="match status" value="1"/>
</dbReference>
<reference evidence="2 3" key="1">
    <citation type="submission" date="2020-04" db="EMBL/GenBank/DDBJ databases">
        <title>Arthrobacter sp. nov.</title>
        <authorList>
            <person name="Liu S."/>
        </authorList>
    </citation>
    <scope>NUCLEOTIDE SEQUENCE [LARGE SCALE GENOMIC DNA]</scope>
    <source>
        <strain evidence="2 3">E918</strain>
    </source>
</reference>
<keyword evidence="3" id="KW-1185">Reference proteome</keyword>
<dbReference type="GO" id="GO:0016829">
    <property type="term" value="F:lyase activity"/>
    <property type="evidence" value="ECO:0007669"/>
    <property type="project" value="UniProtKB-KW"/>
</dbReference>
<keyword evidence="1" id="KW-0456">Lyase</keyword>
<protein>
    <submittedName>
        <fullName evidence="2">Dihydrodipicolinate synthase family protein</fullName>
    </submittedName>
</protein>
<dbReference type="InterPro" id="IPR002220">
    <property type="entry name" value="DapA-like"/>
</dbReference>
<evidence type="ECO:0000313" key="2">
    <source>
        <dbReference type="EMBL" id="NKX55544.1"/>
    </source>
</evidence>
<dbReference type="SMART" id="SM01130">
    <property type="entry name" value="DHDPS"/>
    <property type="match status" value="1"/>
</dbReference>
<proteinExistence type="predicted"/>
<comment type="caution">
    <text evidence="2">The sequence shown here is derived from an EMBL/GenBank/DDBJ whole genome shotgun (WGS) entry which is preliminary data.</text>
</comment>
<accession>A0A7X6HG23</accession>
<organism evidence="2 3">
    <name type="scientific">Arthrobacter mobilis</name>
    <dbReference type="NCBI Taxonomy" id="2724944"/>
    <lineage>
        <taxon>Bacteria</taxon>
        <taxon>Bacillati</taxon>
        <taxon>Actinomycetota</taxon>
        <taxon>Actinomycetes</taxon>
        <taxon>Micrococcales</taxon>
        <taxon>Micrococcaceae</taxon>
        <taxon>Arthrobacter</taxon>
    </lineage>
</organism>
<evidence type="ECO:0000256" key="1">
    <source>
        <dbReference type="ARBA" id="ARBA00023239"/>
    </source>
</evidence>
<dbReference type="InterPro" id="IPR013785">
    <property type="entry name" value="Aldolase_TIM"/>
</dbReference>
<name>A0A7X6HG23_9MICC</name>
<evidence type="ECO:0000313" key="3">
    <source>
        <dbReference type="Proteomes" id="UP000544090"/>
    </source>
</evidence>
<dbReference type="SUPFAM" id="SSF51569">
    <property type="entry name" value="Aldolase"/>
    <property type="match status" value="1"/>
</dbReference>
<dbReference type="InterPro" id="IPR009334">
    <property type="entry name" value="DUF993"/>
</dbReference>
<gene>
    <name evidence="2" type="ORF">HGG74_13565</name>
</gene>
<dbReference type="Pfam" id="PF06187">
    <property type="entry name" value="DUF993"/>
    <property type="match status" value="1"/>
</dbReference>
<dbReference type="EMBL" id="JAAZSQ010000013">
    <property type="protein sequence ID" value="NKX55544.1"/>
    <property type="molecule type" value="Genomic_DNA"/>
</dbReference>
<dbReference type="RefSeq" id="WP_168487145.1">
    <property type="nucleotide sequence ID" value="NZ_JAAZSQ010000013.1"/>
</dbReference>
<dbReference type="AlphaFoldDB" id="A0A7X6HG23"/>
<dbReference type="Proteomes" id="UP000544090">
    <property type="component" value="Unassembled WGS sequence"/>
</dbReference>
<sequence length="384" mass="41223">MTTVSLPVAGGTERLVLSAPAKLESVSGPSVSRTAYAAAHVVADPYRASASDSSGDIDWDTTLQLRHNLWERGLGVAEAMDTAQRGMGLDWPRAQELIDRTLKESQNTGGAVVVGMATDQLPDHEASLDAVRRAYLEQLAFIEERGGTAVMMASRHLARGARNAEDYLRTYSEVLGQASRPVVLHWLGEAFDPALAGYWGSRNIDEAMETVLELIRNNTSKIAGIKVSLLEPAYEIALRKALPASVKLFTGDDFNYVDLIAGDAKGFSHALLGAFGAIPAHASAALAALGRGDESAFRAILEPTVPLSRLIFAAPTQYYKTGVVFLAYLNGQQDHFRMIGGLESGRNLLHLADLLRAGNNIGLFDDPELTAARAASYFAAQGIR</sequence>